<dbReference type="KEGG" id="mars:A8C75_13475"/>
<dbReference type="PANTHER" id="PTHR42928:SF3">
    <property type="entry name" value="UPF0065 PROTEIN YFLP"/>
    <property type="match status" value="1"/>
</dbReference>
<evidence type="ECO:0000313" key="2">
    <source>
        <dbReference type="EMBL" id="ANG63379.1"/>
    </source>
</evidence>
<sequence>MARLIIKTIEEKQLISQPIAVINVPGGGGTIGVRQAHQADADGYTLLYLHQTLMTTELLGKLKFDYHAFTPIAETNNTCLATVTGTESGIDSAESWIAKAQADPKKLKDATLLGSAAHFTTAMISKAADMQVGLVNVGGGSERIASLLGNHTQTAVLVAAPITRNPGLKGLIYYGEERNPQLPETPTAKELGYDVISCLNNVWWAPGGTPADVVSVLQNALASALEDPELIAAIEQKGDTAKLVIGDALDARLADIYARLKSVAGDI</sequence>
<dbReference type="Gene3D" id="3.40.190.150">
    <property type="entry name" value="Bordetella uptake gene, domain 1"/>
    <property type="match status" value="1"/>
</dbReference>
<reference evidence="2 3" key="2">
    <citation type="journal article" date="2018" name="Int. J. Syst. Evol. Microbiol.">
        <title>Marinobacterium aestuarii sp. nov., a benzene-degrading marine bacterium isolated from estuary sediment.</title>
        <authorList>
            <person name="Bae S.S."/>
            <person name="Jung J."/>
            <person name="Chung D."/>
            <person name="Baek K."/>
        </authorList>
    </citation>
    <scope>NUCLEOTIDE SEQUENCE [LARGE SCALE GENOMIC DNA]</scope>
    <source>
        <strain evidence="2 3">ST58-10</strain>
    </source>
</reference>
<dbReference type="CDD" id="cd07012">
    <property type="entry name" value="PBP2_Bug_TTT"/>
    <property type="match status" value="1"/>
</dbReference>
<evidence type="ECO:0008006" key="4">
    <source>
        <dbReference type="Google" id="ProtNLM"/>
    </source>
</evidence>
<dbReference type="InterPro" id="IPR042100">
    <property type="entry name" value="Bug_dom1"/>
</dbReference>
<proteinExistence type="inferred from homology"/>
<dbReference type="PANTHER" id="PTHR42928">
    <property type="entry name" value="TRICARBOXYLATE-BINDING PROTEIN"/>
    <property type="match status" value="1"/>
</dbReference>
<accession>A0A1A9F0S9</accession>
<dbReference type="EMBL" id="CP015839">
    <property type="protein sequence ID" value="ANG63379.1"/>
    <property type="molecule type" value="Genomic_DNA"/>
</dbReference>
<evidence type="ECO:0000256" key="1">
    <source>
        <dbReference type="ARBA" id="ARBA00006987"/>
    </source>
</evidence>
<organism evidence="2 3">
    <name type="scientific">Marinobacterium aestuarii</name>
    <dbReference type="NCBI Taxonomy" id="1821621"/>
    <lineage>
        <taxon>Bacteria</taxon>
        <taxon>Pseudomonadati</taxon>
        <taxon>Pseudomonadota</taxon>
        <taxon>Gammaproteobacteria</taxon>
        <taxon>Oceanospirillales</taxon>
        <taxon>Oceanospirillaceae</taxon>
        <taxon>Marinobacterium</taxon>
    </lineage>
</organism>
<evidence type="ECO:0000313" key="3">
    <source>
        <dbReference type="Proteomes" id="UP000078070"/>
    </source>
</evidence>
<dbReference type="AlphaFoldDB" id="A0A1A9F0S9"/>
<name>A0A1A9F0S9_9GAMM</name>
<comment type="similarity">
    <text evidence="1">Belongs to the UPF0065 (bug) family.</text>
</comment>
<dbReference type="Proteomes" id="UP000078070">
    <property type="component" value="Chromosome"/>
</dbReference>
<dbReference type="STRING" id="1821621.A8C75_13475"/>
<gene>
    <name evidence="2" type="ORF">A8C75_13475</name>
</gene>
<dbReference type="Pfam" id="PF03401">
    <property type="entry name" value="TctC"/>
    <property type="match status" value="1"/>
</dbReference>
<reference evidence="3" key="1">
    <citation type="submission" date="2016-05" db="EMBL/GenBank/DDBJ databases">
        <authorList>
            <person name="Baek K."/>
            <person name="Yang S.-J."/>
        </authorList>
    </citation>
    <scope>NUCLEOTIDE SEQUENCE [LARGE SCALE GENOMIC DNA]</scope>
    <source>
        <strain evidence="3">ST58-10</strain>
    </source>
</reference>
<keyword evidence="3" id="KW-1185">Reference proteome</keyword>
<dbReference type="InterPro" id="IPR005064">
    <property type="entry name" value="BUG"/>
</dbReference>
<dbReference type="Gene3D" id="3.40.190.10">
    <property type="entry name" value="Periplasmic binding protein-like II"/>
    <property type="match status" value="1"/>
</dbReference>
<protein>
    <recommendedName>
        <fullName evidence="4">Tripartite tricarboxylate transporter substrate binding protein</fullName>
    </recommendedName>
</protein>